<dbReference type="InterPro" id="IPR014710">
    <property type="entry name" value="RmlC-like_jellyroll"/>
</dbReference>
<keyword evidence="3" id="KW-1185">Reference proteome</keyword>
<dbReference type="InterPro" id="IPR052535">
    <property type="entry name" value="Bacilysin_H2HPP_isomerase"/>
</dbReference>
<gene>
    <name evidence="2" type="ORF">PQQ73_33905</name>
</gene>
<dbReference type="InterPro" id="IPR011051">
    <property type="entry name" value="RmlC_Cupin_sf"/>
</dbReference>
<dbReference type="Gene3D" id="2.60.120.10">
    <property type="entry name" value="Jelly Rolls"/>
    <property type="match status" value="1"/>
</dbReference>
<evidence type="ECO:0000313" key="2">
    <source>
        <dbReference type="EMBL" id="MFM0721303.1"/>
    </source>
</evidence>
<evidence type="ECO:0000259" key="1">
    <source>
        <dbReference type="Pfam" id="PF07883"/>
    </source>
</evidence>
<dbReference type="CDD" id="cd02238">
    <property type="entry name" value="cupin_KdgF"/>
    <property type="match status" value="1"/>
</dbReference>
<dbReference type="RefSeq" id="WP_408157358.1">
    <property type="nucleotide sequence ID" value="NZ_JAQQCL010000042.1"/>
</dbReference>
<comment type="caution">
    <text evidence="2">The sequence shown here is derived from an EMBL/GenBank/DDBJ whole genome shotgun (WGS) entry which is preliminary data.</text>
</comment>
<accession>A0ABW9EQI4</accession>
<sequence>MSEVSVSIDQPGFFKQSDLPEQVNKAEMIQKVLTGREGMVVWSKIKASTYTAAHSHPNEQITWVISGRMDFRIADQKRTCLAGDLILIPKDVEHEVLYVDECEIIEFFTPPRLDLYPAAAHSVFGM</sequence>
<protein>
    <submittedName>
        <fullName evidence="2">Cupin domain-containing protein</fullName>
    </submittedName>
</protein>
<dbReference type="Proteomes" id="UP001629392">
    <property type="component" value="Unassembled WGS sequence"/>
</dbReference>
<dbReference type="Pfam" id="PF07883">
    <property type="entry name" value="Cupin_2"/>
    <property type="match status" value="1"/>
</dbReference>
<dbReference type="PANTHER" id="PTHR40112:SF1">
    <property type="entry name" value="H2HPP ISOMERASE"/>
    <property type="match status" value="1"/>
</dbReference>
<evidence type="ECO:0000313" key="3">
    <source>
        <dbReference type="Proteomes" id="UP001629392"/>
    </source>
</evidence>
<dbReference type="EMBL" id="JAQQCL010000042">
    <property type="protein sequence ID" value="MFM0721303.1"/>
    <property type="molecule type" value="Genomic_DNA"/>
</dbReference>
<name>A0ABW9EQI4_9BURK</name>
<dbReference type="InterPro" id="IPR013096">
    <property type="entry name" value="Cupin_2"/>
</dbReference>
<organism evidence="2 3">
    <name type="scientific">Paraburkholderia strydomiana</name>
    <dbReference type="NCBI Taxonomy" id="1245417"/>
    <lineage>
        <taxon>Bacteria</taxon>
        <taxon>Pseudomonadati</taxon>
        <taxon>Pseudomonadota</taxon>
        <taxon>Betaproteobacteria</taxon>
        <taxon>Burkholderiales</taxon>
        <taxon>Burkholderiaceae</taxon>
        <taxon>Paraburkholderia</taxon>
    </lineage>
</organism>
<dbReference type="PANTHER" id="PTHR40112">
    <property type="entry name" value="H2HPP ISOMERASE"/>
    <property type="match status" value="1"/>
</dbReference>
<proteinExistence type="predicted"/>
<dbReference type="SUPFAM" id="SSF51182">
    <property type="entry name" value="RmlC-like cupins"/>
    <property type="match status" value="1"/>
</dbReference>
<feature type="domain" description="Cupin type-2" evidence="1">
    <location>
        <begin position="45"/>
        <end position="97"/>
    </location>
</feature>
<reference evidence="2 3" key="1">
    <citation type="journal article" date="2024" name="Chem. Sci.">
        <title>Discovery of megapolipeptins by genome mining of a Burkholderiales bacteria collection.</title>
        <authorList>
            <person name="Paulo B.S."/>
            <person name="Recchia M.J.J."/>
            <person name="Lee S."/>
            <person name="Fergusson C.H."/>
            <person name="Romanowski S.B."/>
            <person name="Hernandez A."/>
            <person name="Krull N."/>
            <person name="Liu D.Y."/>
            <person name="Cavanagh H."/>
            <person name="Bos A."/>
            <person name="Gray C.A."/>
            <person name="Murphy B.T."/>
            <person name="Linington R.G."/>
            <person name="Eustaquio A.S."/>
        </authorList>
    </citation>
    <scope>NUCLEOTIDE SEQUENCE [LARGE SCALE GENOMIC DNA]</scope>
    <source>
        <strain evidence="2 3">RL17-350-BIC-E</strain>
    </source>
</reference>